<keyword evidence="3" id="KW-1185">Reference proteome</keyword>
<evidence type="ECO:0000313" key="3">
    <source>
        <dbReference type="Proteomes" id="UP000612956"/>
    </source>
</evidence>
<accession>A0A917QPN8</accession>
<feature type="transmembrane region" description="Helical" evidence="1">
    <location>
        <begin position="55"/>
        <end position="78"/>
    </location>
</feature>
<proteinExistence type="predicted"/>
<keyword evidence="1" id="KW-1133">Transmembrane helix</keyword>
<keyword evidence="1" id="KW-0472">Membrane</keyword>
<name>A0A917QPN8_9NOCA</name>
<reference evidence="2" key="2">
    <citation type="submission" date="2020-09" db="EMBL/GenBank/DDBJ databases">
        <authorList>
            <person name="Sun Q."/>
            <person name="Zhou Y."/>
        </authorList>
    </citation>
    <scope>NUCLEOTIDE SEQUENCE</scope>
    <source>
        <strain evidence="2">CGMCC 4.7278</strain>
    </source>
</reference>
<feature type="transmembrane region" description="Helical" evidence="1">
    <location>
        <begin position="23"/>
        <end position="43"/>
    </location>
</feature>
<sequence>MVINSELAPHALPDSTRSDAAPAWAPPLLLLALLNLSFDLVALIPLGDWMTDHGILTVSAIYFLHVLSGTALACWTVAQVRLIPD</sequence>
<evidence type="ECO:0000256" key="1">
    <source>
        <dbReference type="SAM" id="Phobius"/>
    </source>
</evidence>
<evidence type="ECO:0000313" key="2">
    <source>
        <dbReference type="EMBL" id="GGK62096.1"/>
    </source>
</evidence>
<keyword evidence="1" id="KW-0812">Transmembrane</keyword>
<comment type="caution">
    <text evidence="2">The sequence shown here is derived from an EMBL/GenBank/DDBJ whole genome shotgun (WGS) entry which is preliminary data.</text>
</comment>
<organism evidence="2 3">
    <name type="scientific">Nocardia camponoti</name>
    <dbReference type="NCBI Taxonomy" id="1616106"/>
    <lineage>
        <taxon>Bacteria</taxon>
        <taxon>Bacillati</taxon>
        <taxon>Actinomycetota</taxon>
        <taxon>Actinomycetes</taxon>
        <taxon>Mycobacteriales</taxon>
        <taxon>Nocardiaceae</taxon>
        <taxon>Nocardia</taxon>
    </lineage>
</organism>
<dbReference type="EMBL" id="BMMW01000004">
    <property type="protein sequence ID" value="GGK62096.1"/>
    <property type="molecule type" value="Genomic_DNA"/>
</dbReference>
<gene>
    <name evidence="2" type="ORF">GCM10011591_37950</name>
</gene>
<protein>
    <submittedName>
        <fullName evidence="2">Uncharacterized protein</fullName>
    </submittedName>
</protein>
<dbReference type="Proteomes" id="UP000612956">
    <property type="component" value="Unassembled WGS sequence"/>
</dbReference>
<reference evidence="2" key="1">
    <citation type="journal article" date="2014" name="Int. J. Syst. Evol. Microbiol.">
        <title>Complete genome sequence of Corynebacterium casei LMG S-19264T (=DSM 44701T), isolated from a smear-ripened cheese.</title>
        <authorList>
            <consortium name="US DOE Joint Genome Institute (JGI-PGF)"/>
            <person name="Walter F."/>
            <person name="Albersmeier A."/>
            <person name="Kalinowski J."/>
            <person name="Ruckert C."/>
        </authorList>
    </citation>
    <scope>NUCLEOTIDE SEQUENCE</scope>
    <source>
        <strain evidence="2">CGMCC 4.7278</strain>
    </source>
</reference>
<dbReference type="AlphaFoldDB" id="A0A917QPN8"/>
<dbReference type="RefSeq" id="WP_188830388.1">
    <property type="nucleotide sequence ID" value="NZ_BMMW01000004.1"/>
</dbReference>